<dbReference type="RefSeq" id="WP_042211712.1">
    <property type="nucleotide sequence ID" value="NZ_CP009285.1"/>
</dbReference>
<dbReference type="EMBL" id="CP009285">
    <property type="protein sequence ID" value="AIQ57483.1"/>
    <property type="molecule type" value="Genomic_DNA"/>
</dbReference>
<evidence type="ECO:0000313" key="2">
    <source>
        <dbReference type="EMBL" id="AIQ57483.1"/>
    </source>
</evidence>
<keyword evidence="1" id="KW-0472">Membrane</keyword>
<dbReference type="HOGENOM" id="CLU_2410471_0_0_9"/>
<dbReference type="AlphaFoldDB" id="A0A089LEC0"/>
<dbReference type="KEGG" id="pbd:PBOR_11505"/>
<organism evidence="2 3">
    <name type="scientific">Paenibacillus borealis</name>
    <dbReference type="NCBI Taxonomy" id="160799"/>
    <lineage>
        <taxon>Bacteria</taxon>
        <taxon>Bacillati</taxon>
        <taxon>Bacillota</taxon>
        <taxon>Bacilli</taxon>
        <taxon>Bacillales</taxon>
        <taxon>Paenibacillaceae</taxon>
        <taxon>Paenibacillus</taxon>
    </lineage>
</organism>
<proteinExistence type="predicted"/>
<sequence length="92" mass="10397">MIISLIFVALSGLMGMGMYFLVIGIVFSTGGGELFRAATDYNQLSFYIVLLLVCLVICFFFAKHLLEKNLQLLLLICFSTTVLFFFLAHWLT</sequence>
<accession>A0A089LEC0</accession>
<name>A0A089LEC0_PAEBO</name>
<keyword evidence="3" id="KW-1185">Reference proteome</keyword>
<feature type="transmembrane region" description="Helical" evidence="1">
    <location>
        <begin position="69"/>
        <end position="91"/>
    </location>
</feature>
<dbReference type="OrthoDB" id="2663802at2"/>
<keyword evidence="1" id="KW-1133">Transmembrane helix</keyword>
<feature type="transmembrane region" description="Helical" evidence="1">
    <location>
        <begin position="44"/>
        <end position="62"/>
    </location>
</feature>
<dbReference type="Proteomes" id="UP000029518">
    <property type="component" value="Chromosome"/>
</dbReference>
<protein>
    <submittedName>
        <fullName evidence="2">Uncharacterized protein</fullName>
    </submittedName>
</protein>
<gene>
    <name evidence="2" type="ORF">PBOR_11505</name>
</gene>
<evidence type="ECO:0000256" key="1">
    <source>
        <dbReference type="SAM" id="Phobius"/>
    </source>
</evidence>
<reference evidence="2" key="1">
    <citation type="submission" date="2014-08" db="EMBL/GenBank/DDBJ databases">
        <title>Comparative genomics of the Paenibacillus odorifer group.</title>
        <authorList>
            <person name="den Bakker H.C."/>
            <person name="Tsai Y.-C.Y.-C."/>
            <person name="Martin N."/>
            <person name="Korlach J."/>
            <person name="Wiedmann M."/>
        </authorList>
    </citation>
    <scope>NUCLEOTIDE SEQUENCE [LARGE SCALE GENOMIC DNA]</scope>
    <source>
        <strain evidence="2">DSM 13188</strain>
    </source>
</reference>
<evidence type="ECO:0000313" key="3">
    <source>
        <dbReference type="Proteomes" id="UP000029518"/>
    </source>
</evidence>
<keyword evidence="1" id="KW-0812">Transmembrane</keyword>